<dbReference type="Proteomes" id="UP000254304">
    <property type="component" value="Unassembled WGS sequence"/>
</dbReference>
<evidence type="ECO:0000313" key="1">
    <source>
        <dbReference type="EMBL" id="STQ43721.1"/>
    </source>
</evidence>
<accession>A0A377N855</accession>
<reference evidence="1 2" key="1">
    <citation type="submission" date="2018-06" db="EMBL/GenBank/DDBJ databases">
        <authorList>
            <consortium name="Pathogen Informatics"/>
            <person name="Doyle S."/>
        </authorList>
    </citation>
    <scope>NUCLEOTIDE SEQUENCE [LARGE SCALE GENOMIC DNA]</scope>
    <source>
        <strain evidence="1 2">NCTC12157</strain>
    </source>
</reference>
<proteinExistence type="predicted"/>
<gene>
    <name evidence="1" type="ORF">NCTC12157_01420</name>
</gene>
<organism evidence="1 2">
    <name type="scientific">Ewingella americana</name>
    <dbReference type="NCBI Taxonomy" id="41202"/>
    <lineage>
        <taxon>Bacteria</taxon>
        <taxon>Pseudomonadati</taxon>
        <taxon>Pseudomonadota</taxon>
        <taxon>Gammaproteobacteria</taxon>
        <taxon>Enterobacterales</taxon>
        <taxon>Yersiniaceae</taxon>
        <taxon>Ewingella</taxon>
    </lineage>
</organism>
<sequence length="91" mass="10125">MRSPAINIACQSLTVFLSLFIASSYAEPLIGPSPFREAGDQQFIHQQEQQRALQQSLTPRHRMSVLHLLSVLLGASISRRKPPVLLSRKCG</sequence>
<dbReference type="EMBL" id="UGGO01000001">
    <property type="protein sequence ID" value="STQ43721.1"/>
    <property type="molecule type" value="Genomic_DNA"/>
</dbReference>
<dbReference type="AlphaFoldDB" id="A0A377N855"/>
<evidence type="ECO:0000313" key="2">
    <source>
        <dbReference type="Proteomes" id="UP000254304"/>
    </source>
</evidence>
<protein>
    <submittedName>
        <fullName evidence="1">Uncharacterized protein</fullName>
    </submittedName>
</protein>
<name>A0A377N855_9GAMM</name>